<evidence type="ECO:0000313" key="3">
    <source>
        <dbReference type="Proteomes" id="UP000198809"/>
    </source>
</evidence>
<sequence length="93" mass="10812">MKFEDYKYATTDELDREVDIVFNSVFDSIEDEEIIPMEMPELLNKSIMILLDILKEQGIDTIQEVVDRFGSVHSTDNLIIHGMLADRIDYIQS</sequence>
<gene>
    <name evidence="1" type="ORF">KP014_15585</name>
    <name evidence="2" type="ORF">SAMN04487895_10385</name>
</gene>
<dbReference type="EMBL" id="FODH01000003">
    <property type="protein sequence ID" value="SEN82031.1"/>
    <property type="molecule type" value="Genomic_DNA"/>
</dbReference>
<keyword evidence="4" id="KW-1185">Reference proteome</keyword>
<dbReference type="AlphaFoldDB" id="A0A1H8JN99"/>
<evidence type="ECO:0000313" key="1">
    <source>
        <dbReference type="EMBL" id="QWU13421.1"/>
    </source>
</evidence>
<dbReference type="STRING" id="1333845.SAMN04487895_10385"/>
<accession>A0A1H8JN99</accession>
<dbReference type="RefSeq" id="WP_036596287.1">
    <property type="nucleotide sequence ID" value="NZ_CP076607.1"/>
</dbReference>
<dbReference type="Proteomes" id="UP000198809">
    <property type="component" value="Unassembled WGS sequence"/>
</dbReference>
<name>A0A1H8JN99_9BACL</name>
<reference evidence="1 4" key="2">
    <citation type="submission" date="2021-06" db="EMBL/GenBank/DDBJ databases">
        <title>Whole genome sequence of Paenibacillus sophorae DSM23020 for comparative genomics.</title>
        <authorList>
            <person name="Kim M.-J."/>
            <person name="Lee G."/>
            <person name="Shin J.-H."/>
        </authorList>
    </citation>
    <scope>NUCLEOTIDE SEQUENCE [LARGE SCALE GENOMIC DNA]</scope>
    <source>
        <strain evidence="1 4">DSM 23020</strain>
    </source>
</reference>
<proteinExistence type="predicted"/>
<evidence type="ECO:0000313" key="2">
    <source>
        <dbReference type="EMBL" id="SEN82031.1"/>
    </source>
</evidence>
<protein>
    <submittedName>
        <fullName evidence="2">Uncharacterized protein</fullName>
    </submittedName>
</protein>
<reference evidence="2 3" key="1">
    <citation type="submission" date="2016-10" db="EMBL/GenBank/DDBJ databases">
        <authorList>
            <person name="de Groot N.N."/>
        </authorList>
    </citation>
    <scope>NUCLEOTIDE SEQUENCE [LARGE SCALE GENOMIC DNA]</scope>
    <source>
        <strain evidence="2 3">CGMCC 1.10238</strain>
    </source>
</reference>
<organism evidence="2 3">
    <name type="scientific">Paenibacillus sophorae</name>
    <dbReference type="NCBI Taxonomy" id="1333845"/>
    <lineage>
        <taxon>Bacteria</taxon>
        <taxon>Bacillati</taxon>
        <taxon>Bacillota</taxon>
        <taxon>Bacilli</taxon>
        <taxon>Bacillales</taxon>
        <taxon>Paenibacillaceae</taxon>
        <taxon>Paenibacillus</taxon>
    </lineage>
</organism>
<dbReference type="Proteomes" id="UP000683429">
    <property type="component" value="Chromosome"/>
</dbReference>
<evidence type="ECO:0000313" key="4">
    <source>
        <dbReference type="Proteomes" id="UP000683429"/>
    </source>
</evidence>
<dbReference type="EMBL" id="CP076607">
    <property type="protein sequence ID" value="QWU13421.1"/>
    <property type="molecule type" value="Genomic_DNA"/>
</dbReference>